<dbReference type="PANTHER" id="PTHR45654:SF77">
    <property type="entry name" value="HOMEOBOX-LEUCINE ZIPPER PROTEIN MERISTEM L1"/>
    <property type="match status" value="1"/>
</dbReference>
<sequence length="125" mass="13804">MGQVVGRSFVLLHPTPGGMHTMQSRSVASIAMRRGRLTEAEKPLVVDLAVTAMEELLRMAQADQHLWMPVDSDNIELLNYEEHALQFSRGIGFARPHTGLKTETTRETGPVMSDAVSLVETLMDS</sequence>
<dbReference type="EMBL" id="OZ023713">
    <property type="protein sequence ID" value="CAK9861279.1"/>
    <property type="molecule type" value="Genomic_DNA"/>
</dbReference>
<gene>
    <name evidence="2" type="ORF">CSSPJE1EN2_LOCUS4274</name>
</gene>
<organism evidence="2 3">
    <name type="scientific">Sphagnum jensenii</name>
    <dbReference type="NCBI Taxonomy" id="128206"/>
    <lineage>
        <taxon>Eukaryota</taxon>
        <taxon>Viridiplantae</taxon>
        <taxon>Streptophyta</taxon>
        <taxon>Embryophyta</taxon>
        <taxon>Bryophyta</taxon>
        <taxon>Sphagnophytina</taxon>
        <taxon>Sphagnopsida</taxon>
        <taxon>Sphagnales</taxon>
        <taxon>Sphagnaceae</taxon>
        <taxon>Sphagnum</taxon>
    </lineage>
</organism>
<protein>
    <recommendedName>
        <fullName evidence="1">START domain-containing protein</fullName>
    </recommendedName>
</protein>
<name>A0ABP1AFF0_9BRYO</name>
<evidence type="ECO:0000259" key="1">
    <source>
        <dbReference type="PROSITE" id="PS50848"/>
    </source>
</evidence>
<dbReference type="InterPro" id="IPR042160">
    <property type="entry name" value="HD-Zip_IV"/>
</dbReference>
<dbReference type="PANTHER" id="PTHR45654">
    <property type="entry name" value="HOMEOBOX-LEUCINE ZIPPER PROTEIN MERISTEM L1"/>
    <property type="match status" value="1"/>
</dbReference>
<proteinExistence type="predicted"/>
<accession>A0ABP1AFF0</accession>
<dbReference type="InterPro" id="IPR002913">
    <property type="entry name" value="START_lipid-bd_dom"/>
</dbReference>
<dbReference type="Proteomes" id="UP001497522">
    <property type="component" value="Chromosome 12"/>
</dbReference>
<dbReference type="PROSITE" id="PS50848">
    <property type="entry name" value="START"/>
    <property type="match status" value="1"/>
</dbReference>
<reference evidence="2" key="1">
    <citation type="submission" date="2024-03" db="EMBL/GenBank/DDBJ databases">
        <authorList>
            <consortium name="ELIXIR-Norway"/>
            <consortium name="Elixir Norway"/>
        </authorList>
    </citation>
    <scope>NUCLEOTIDE SEQUENCE</scope>
</reference>
<evidence type="ECO:0000313" key="2">
    <source>
        <dbReference type="EMBL" id="CAK9861279.1"/>
    </source>
</evidence>
<feature type="domain" description="START" evidence="1">
    <location>
        <begin position="38"/>
        <end position="125"/>
    </location>
</feature>
<keyword evidence="3" id="KW-1185">Reference proteome</keyword>
<evidence type="ECO:0000313" key="3">
    <source>
        <dbReference type="Proteomes" id="UP001497522"/>
    </source>
</evidence>